<feature type="domain" description="Glycoside hydrolase family 29 N-terminal" evidence="7">
    <location>
        <begin position="64"/>
        <end position="384"/>
    </location>
</feature>
<dbReference type="Proteomes" id="UP001138672">
    <property type="component" value="Unassembled WGS sequence"/>
</dbReference>
<evidence type="ECO:0000256" key="5">
    <source>
        <dbReference type="ARBA" id="ARBA00022801"/>
    </source>
</evidence>
<dbReference type="Pfam" id="PF01120">
    <property type="entry name" value="Alpha_L_fucos"/>
    <property type="match status" value="1"/>
</dbReference>
<keyword evidence="6 8" id="KW-0326">Glycosidase</keyword>
<dbReference type="OrthoDB" id="1389336at2"/>
<protein>
    <recommendedName>
        <fullName evidence="3">alpha-L-fucosidase</fullName>
        <ecNumber evidence="3">3.2.1.51</ecNumber>
    </recommendedName>
</protein>
<dbReference type="InterPro" id="IPR017853">
    <property type="entry name" value="GH"/>
</dbReference>
<dbReference type="SMART" id="SM00812">
    <property type="entry name" value="Alpha_L_fucos"/>
    <property type="match status" value="1"/>
</dbReference>
<name>A0A9X1C9E6_9FLAO</name>
<dbReference type="PANTHER" id="PTHR10030">
    <property type="entry name" value="ALPHA-L-FUCOSIDASE"/>
    <property type="match status" value="1"/>
</dbReference>
<dbReference type="AlphaFoldDB" id="A0A9X1C9E6"/>
<evidence type="ECO:0000256" key="2">
    <source>
        <dbReference type="ARBA" id="ARBA00007951"/>
    </source>
</evidence>
<accession>A0A9X1C9E6</accession>
<dbReference type="InterPro" id="IPR016286">
    <property type="entry name" value="FUC_metazoa-typ"/>
</dbReference>
<dbReference type="PANTHER" id="PTHR10030:SF37">
    <property type="entry name" value="ALPHA-L-FUCOSIDASE-RELATED"/>
    <property type="match status" value="1"/>
</dbReference>
<dbReference type="InterPro" id="IPR057739">
    <property type="entry name" value="Glyco_hydro_29_N"/>
</dbReference>
<evidence type="ECO:0000259" key="7">
    <source>
        <dbReference type="Pfam" id="PF01120"/>
    </source>
</evidence>
<evidence type="ECO:0000256" key="3">
    <source>
        <dbReference type="ARBA" id="ARBA00012662"/>
    </source>
</evidence>
<dbReference type="GO" id="GO:0016139">
    <property type="term" value="P:glycoside catabolic process"/>
    <property type="evidence" value="ECO:0007669"/>
    <property type="project" value="TreeGrafter"/>
</dbReference>
<evidence type="ECO:0000313" key="8">
    <source>
        <dbReference type="EMBL" id="MBP1840063.1"/>
    </source>
</evidence>
<comment type="similarity">
    <text evidence="2">Belongs to the glycosyl hydrolase 29 family.</text>
</comment>
<proteinExistence type="inferred from homology"/>
<dbReference type="Gene3D" id="3.20.20.80">
    <property type="entry name" value="Glycosidases"/>
    <property type="match status" value="1"/>
</dbReference>
<evidence type="ECO:0000313" key="10">
    <source>
        <dbReference type="Proteomes" id="UP001138672"/>
    </source>
</evidence>
<sequence length="619" mass="70109">MIKNIKDLRYRVLGVVVICVLQFSCQNKTNSDTENSSIDYVTETVGDVDFGKTKMSDYTPEIRENMNQLYEDKFGLFVHFGPYAQLAGEWEGKPGAAEWIMRRSFIPVTEYEKEAASKFKPEKFNAKEWVDIAENAGMKFIVLTAKHHDGFAMYKSKHPYNLYDFAGFNRDIFKELAEECKERDMKLGFYYSQDQDWHEKGGAGNDWDFDSVIKPADEFDAYFREKAVMQIKELTTNYDDIFMVWFDTPFQITDTQSQLMMDTVKENQPGALVNARLGNGYGHFDVSIDNGTTPSVSKATWLPDLKVPWQTHESVTKNGWGYTNRGAELDRSDDYSDFIYSLCRIIGNGGVYLLNVAPRPDGTIPESQVNSINAIGDWLKVNGEAIYGADPSPLKFPPYAITSKPGKVYLHVQDLKDNQVELKGVLSKVNKAYVLADFSKRALDFNQKDETINVTIPNELKQPRVTVVVLEIADEEAKVIDETLQQKTDGRIALPVSKCEFSIRRISYDYDKQVTHRWGENVKQGLIWTVNVKEPGTFKIISEDSGNDGFTYTLSTSDDSVILNSKGVIGTLTKKEQEGHIKIEKAGVHKLTVYPKVPASKATKGSYEFKGLELIPIEK</sequence>
<dbReference type="PRINTS" id="PR00741">
    <property type="entry name" value="GLHYDRLASE29"/>
</dbReference>
<dbReference type="EMBL" id="JAUSUU010000006">
    <property type="protein sequence ID" value="MDQ0335663.1"/>
    <property type="molecule type" value="Genomic_DNA"/>
</dbReference>
<evidence type="ECO:0000313" key="11">
    <source>
        <dbReference type="Proteomes" id="UP001231587"/>
    </source>
</evidence>
<evidence type="ECO:0000313" key="9">
    <source>
        <dbReference type="EMBL" id="MDQ0335663.1"/>
    </source>
</evidence>
<comment type="function">
    <text evidence="1">Alpha-L-fucosidase is responsible for hydrolyzing the alpha-1,6-linked fucose joined to the reducing-end N-acetylglucosamine of the carbohydrate moieties of glycoproteins.</text>
</comment>
<reference evidence="8" key="1">
    <citation type="submission" date="2021-03" db="EMBL/GenBank/DDBJ databases">
        <title>Genomic Encyclopedia of Type Strains, Phase IV (KMG-IV): sequencing the most valuable type-strain genomes for metagenomic binning, comparative biology and taxonomic classification.</title>
        <authorList>
            <person name="Goeker M."/>
        </authorList>
    </citation>
    <scope>NUCLEOTIDE SEQUENCE</scope>
    <source>
        <strain evidence="8">DSM 15523</strain>
        <strain evidence="9 11">DSM 16476</strain>
    </source>
</reference>
<dbReference type="SUPFAM" id="SSF51445">
    <property type="entry name" value="(Trans)glycosidases"/>
    <property type="match status" value="1"/>
</dbReference>
<evidence type="ECO:0000256" key="1">
    <source>
        <dbReference type="ARBA" id="ARBA00004071"/>
    </source>
</evidence>
<dbReference type="GO" id="GO:0004560">
    <property type="term" value="F:alpha-L-fucosidase activity"/>
    <property type="evidence" value="ECO:0007669"/>
    <property type="project" value="UniProtKB-EC"/>
</dbReference>
<comment type="caution">
    <text evidence="8">The sequence shown here is derived from an EMBL/GenBank/DDBJ whole genome shotgun (WGS) entry which is preliminary data.</text>
</comment>
<dbReference type="RefSeq" id="WP_057784231.1">
    <property type="nucleotide sequence ID" value="NZ_JAGGJQ010000005.1"/>
</dbReference>
<dbReference type="Proteomes" id="UP001231587">
    <property type="component" value="Unassembled WGS sequence"/>
</dbReference>
<dbReference type="InterPro" id="IPR000933">
    <property type="entry name" value="Glyco_hydro_29"/>
</dbReference>
<dbReference type="EC" id="3.2.1.51" evidence="3"/>
<evidence type="ECO:0000256" key="6">
    <source>
        <dbReference type="ARBA" id="ARBA00023295"/>
    </source>
</evidence>
<keyword evidence="11" id="KW-1185">Reference proteome</keyword>
<keyword evidence="5 8" id="KW-0378">Hydrolase</keyword>
<dbReference type="EMBL" id="JAGGJQ010000005">
    <property type="protein sequence ID" value="MBP1840063.1"/>
    <property type="molecule type" value="Genomic_DNA"/>
</dbReference>
<dbReference type="GO" id="GO:0005764">
    <property type="term" value="C:lysosome"/>
    <property type="evidence" value="ECO:0007669"/>
    <property type="project" value="TreeGrafter"/>
</dbReference>
<keyword evidence="4" id="KW-0732">Signal</keyword>
<gene>
    <name evidence="8" type="ORF">J2Z56_001990</name>
    <name evidence="9" type="ORF">J2Z57_002114</name>
</gene>
<organism evidence="8 10">
    <name type="scientific">Formosa algae</name>
    <dbReference type="NCBI Taxonomy" id="225843"/>
    <lineage>
        <taxon>Bacteria</taxon>
        <taxon>Pseudomonadati</taxon>
        <taxon>Bacteroidota</taxon>
        <taxon>Flavobacteriia</taxon>
        <taxon>Flavobacteriales</taxon>
        <taxon>Flavobacteriaceae</taxon>
        <taxon>Formosa</taxon>
    </lineage>
</organism>
<dbReference type="GO" id="GO:0006004">
    <property type="term" value="P:fucose metabolic process"/>
    <property type="evidence" value="ECO:0007669"/>
    <property type="project" value="InterPro"/>
</dbReference>
<evidence type="ECO:0000256" key="4">
    <source>
        <dbReference type="ARBA" id="ARBA00022729"/>
    </source>
</evidence>